<proteinExistence type="predicted"/>
<comment type="caution">
    <text evidence="2">The sequence shown here is derived from an EMBL/GenBank/DDBJ whole genome shotgun (WGS) entry which is preliminary data.</text>
</comment>
<protein>
    <submittedName>
        <fullName evidence="2">Uncharacterized protein</fullName>
    </submittedName>
</protein>
<feature type="compositionally biased region" description="Low complexity" evidence="1">
    <location>
        <begin position="11"/>
        <end position="25"/>
    </location>
</feature>
<accession>A0A7J8D6T2</accession>
<feature type="compositionally biased region" description="Basic and acidic residues" evidence="1">
    <location>
        <begin position="112"/>
        <end position="129"/>
    </location>
</feature>
<gene>
    <name evidence="2" type="ORF">HJG63_008797</name>
</gene>
<reference evidence="2 3" key="1">
    <citation type="journal article" date="2020" name="Nature">
        <title>Six reference-quality genomes reveal evolution of bat adaptations.</title>
        <authorList>
            <person name="Jebb D."/>
            <person name="Huang Z."/>
            <person name="Pippel M."/>
            <person name="Hughes G.M."/>
            <person name="Lavrichenko K."/>
            <person name="Devanna P."/>
            <person name="Winkler S."/>
            <person name="Jermiin L.S."/>
            <person name="Skirmuntt E.C."/>
            <person name="Katzourakis A."/>
            <person name="Burkitt-Gray L."/>
            <person name="Ray D.A."/>
            <person name="Sullivan K.A.M."/>
            <person name="Roscito J.G."/>
            <person name="Kirilenko B.M."/>
            <person name="Davalos L.M."/>
            <person name="Corthals A.P."/>
            <person name="Power M.L."/>
            <person name="Jones G."/>
            <person name="Ransome R.D."/>
            <person name="Dechmann D.K.N."/>
            <person name="Locatelli A.G."/>
            <person name="Puechmaille S.J."/>
            <person name="Fedrigo O."/>
            <person name="Jarvis E.D."/>
            <person name="Hiller M."/>
            <person name="Vernes S.C."/>
            <person name="Myers E.W."/>
            <person name="Teeling E.C."/>
        </authorList>
    </citation>
    <scope>NUCLEOTIDE SEQUENCE [LARGE SCALE GENOMIC DNA]</scope>
    <source>
        <strain evidence="2">MRouAeg1</strain>
        <tissue evidence="2">Muscle</tissue>
    </source>
</reference>
<feature type="compositionally biased region" description="Gly residues" evidence="1">
    <location>
        <begin position="1"/>
        <end position="10"/>
    </location>
</feature>
<keyword evidence="3" id="KW-1185">Reference proteome</keyword>
<feature type="region of interest" description="Disordered" evidence="1">
    <location>
        <begin position="1"/>
        <end position="25"/>
    </location>
</feature>
<feature type="compositionally biased region" description="Low complexity" evidence="1">
    <location>
        <begin position="97"/>
        <end position="107"/>
    </location>
</feature>
<evidence type="ECO:0000313" key="3">
    <source>
        <dbReference type="Proteomes" id="UP000593571"/>
    </source>
</evidence>
<dbReference type="EMBL" id="JACASE010000013">
    <property type="protein sequence ID" value="KAF6418775.1"/>
    <property type="molecule type" value="Genomic_DNA"/>
</dbReference>
<organism evidence="2 3">
    <name type="scientific">Rousettus aegyptiacus</name>
    <name type="common">Egyptian fruit bat</name>
    <name type="synonym">Pteropus aegyptiacus</name>
    <dbReference type="NCBI Taxonomy" id="9407"/>
    <lineage>
        <taxon>Eukaryota</taxon>
        <taxon>Metazoa</taxon>
        <taxon>Chordata</taxon>
        <taxon>Craniata</taxon>
        <taxon>Vertebrata</taxon>
        <taxon>Euteleostomi</taxon>
        <taxon>Mammalia</taxon>
        <taxon>Eutheria</taxon>
        <taxon>Laurasiatheria</taxon>
        <taxon>Chiroptera</taxon>
        <taxon>Yinpterochiroptera</taxon>
        <taxon>Pteropodoidea</taxon>
        <taxon>Pteropodidae</taxon>
        <taxon>Rousettinae</taxon>
        <taxon>Rousettus</taxon>
    </lineage>
</organism>
<dbReference type="AlphaFoldDB" id="A0A7J8D6T2"/>
<feature type="compositionally biased region" description="Basic and acidic residues" evidence="1">
    <location>
        <begin position="50"/>
        <end position="59"/>
    </location>
</feature>
<name>A0A7J8D6T2_ROUAE</name>
<evidence type="ECO:0000313" key="2">
    <source>
        <dbReference type="EMBL" id="KAF6418775.1"/>
    </source>
</evidence>
<evidence type="ECO:0000256" key="1">
    <source>
        <dbReference type="SAM" id="MobiDB-lite"/>
    </source>
</evidence>
<feature type="region of interest" description="Disordered" evidence="1">
    <location>
        <begin position="39"/>
        <end position="139"/>
    </location>
</feature>
<dbReference type="Proteomes" id="UP000593571">
    <property type="component" value="Unassembled WGS sequence"/>
</dbReference>
<sequence>MATLGAGGSAPGAQQSHLGHSVKSGGKLLLGLGQCESLGATPSVWAPESSRSHSDDQPRLRMATSGSATGAWTHRQVLLARGPRERENAKPRRPRRPSLSVRKPLPSGQSPKLERGEKASAVDEKEGDVGRVLFSHVLR</sequence>